<keyword evidence="2" id="KW-0813">Transport</keyword>
<dbReference type="GO" id="GO:0015833">
    <property type="term" value="P:peptide transport"/>
    <property type="evidence" value="ECO:0007669"/>
    <property type="project" value="InterPro"/>
</dbReference>
<feature type="domain" description="ABC transporter" evidence="6">
    <location>
        <begin position="17"/>
        <end position="268"/>
    </location>
</feature>
<dbReference type="RefSeq" id="WP_137733179.1">
    <property type="nucleotide sequence ID" value="NZ_BJCL01000005.1"/>
</dbReference>
<dbReference type="SMART" id="SM00382">
    <property type="entry name" value="AAA"/>
    <property type="match status" value="1"/>
</dbReference>
<dbReference type="NCBIfam" id="NF008453">
    <property type="entry name" value="PRK11308.1"/>
    <property type="match status" value="1"/>
</dbReference>
<protein>
    <submittedName>
        <fullName evidence="7">Peptide ABC transporter ATP-binding protein</fullName>
    </submittedName>
</protein>
<keyword evidence="3" id="KW-0472">Membrane</keyword>
<dbReference type="GO" id="GO:0016887">
    <property type="term" value="F:ATP hydrolysis activity"/>
    <property type="evidence" value="ECO:0007669"/>
    <property type="project" value="InterPro"/>
</dbReference>
<dbReference type="InterPro" id="IPR003593">
    <property type="entry name" value="AAA+_ATPase"/>
</dbReference>
<dbReference type="SUPFAM" id="SSF52540">
    <property type="entry name" value="P-loop containing nucleoside triphosphate hydrolases"/>
    <property type="match status" value="1"/>
</dbReference>
<name>A0A480APU2_9BURK</name>
<evidence type="ECO:0000256" key="4">
    <source>
        <dbReference type="ARBA" id="ARBA00022741"/>
    </source>
</evidence>
<dbReference type="OrthoDB" id="9802772at2"/>
<accession>A0A480APU2</accession>
<dbReference type="CDD" id="cd03257">
    <property type="entry name" value="ABC_NikE_OppD_transporters"/>
    <property type="match status" value="1"/>
</dbReference>
<gene>
    <name evidence="7" type="ORF">AQPW35_25320</name>
</gene>
<sequence length="370" mass="40396">MSPVDAALETTAATPVLSVRSLVKHFPVQRGVVISRTVGQVRAVDDVSFDIARGETLALVGESGCGKSTTGRLVLRLIAPSGGSVQFKGQEIATASDEQMRAMRRHLQIIFQDPYASLNPRMTIGDILTEPMAVHGIGSPAERAERVKELLQVVGLLPEHARRYPHQFSGGQRQRIGIARALAVQPDLIVCDEPVSALDVSIQAQVVNLLQDLQKRFGLSYLFIAHDLAVVKHISDRVAVMYLGKLVEIADKKALYARPLHPYTQALLSAIPRPEPGLQRTRILLTGDVPSAMHPPSGCRFHTRCPHAQERCRSEEPALRDAGPGHRVACHFFETLPLPAGVAAVERQDQGRFALRLAAFEAARRTNLQG</sequence>
<dbReference type="PANTHER" id="PTHR43776:SF7">
    <property type="entry name" value="D,D-DIPEPTIDE TRANSPORT ATP-BINDING PROTEIN DDPF-RELATED"/>
    <property type="match status" value="1"/>
</dbReference>
<evidence type="ECO:0000313" key="8">
    <source>
        <dbReference type="Proteomes" id="UP000301751"/>
    </source>
</evidence>
<keyword evidence="3" id="KW-1003">Cell membrane</keyword>
<dbReference type="GO" id="GO:0055085">
    <property type="term" value="P:transmembrane transport"/>
    <property type="evidence" value="ECO:0007669"/>
    <property type="project" value="UniProtKB-ARBA"/>
</dbReference>
<evidence type="ECO:0000256" key="1">
    <source>
        <dbReference type="ARBA" id="ARBA00005417"/>
    </source>
</evidence>
<evidence type="ECO:0000256" key="3">
    <source>
        <dbReference type="ARBA" id="ARBA00022475"/>
    </source>
</evidence>
<dbReference type="InterPro" id="IPR050319">
    <property type="entry name" value="ABC_transp_ATP-bind"/>
</dbReference>
<evidence type="ECO:0000259" key="6">
    <source>
        <dbReference type="PROSITE" id="PS50893"/>
    </source>
</evidence>
<keyword evidence="5 7" id="KW-0067">ATP-binding</keyword>
<dbReference type="EMBL" id="BJCL01000005">
    <property type="protein sequence ID" value="GCL63451.1"/>
    <property type="molecule type" value="Genomic_DNA"/>
</dbReference>
<dbReference type="InterPro" id="IPR013563">
    <property type="entry name" value="Oligopep_ABC_C"/>
</dbReference>
<evidence type="ECO:0000256" key="2">
    <source>
        <dbReference type="ARBA" id="ARBA00022448"/>
    </source>
</evidence>
<dbReference type="InterPro" id="IPR027417">
    <property type="entry name" value="P-loop_NTPase"/>
</dbReference>
<evidence type="ECO:0000256" key="5">
    <source>
        <dbReference type="ARBA" id="ARBA00022840"/>
    </source>
</evidence>
<keyword evidence="4" id="KW-0547">Nucleotide-binding</keyword>
<dbReference type="InterPro" id="IPR017871">
    <property type="entry name" value="ABC_transporter-like_CS"/>
</dbReference>
<comment type="similarity">
    <text evidence="1">Belongs to the ABC transporter superfamily.</text>
</comment>
<organism evidence="7 8">
    <name type="scientific">Pseudaquabacterium pictum</name>
    <dbReference type="NCBI Taxonomy" id="2315236"/>
    <lineage>
        <taxon>Bacteria</taxon>
        <taxon>Pseudomonadati</taxon>
        <taxon>Pseudomonadota</taxon>
        <taxon>Betaproteobacteria</taxon>
        <taxon>Burkholderiales</taxon>
        <taxon>Sphaerotilaceae</taxon>
        <taxon>Pseudaquabacterium</taxon>
    </lineage>
</organism>
<dbReference type="FunFam" id="3.40.50.300:FF:000016">
    <property type="entry name" value="Oligopeptide ABC transporter ATP-binding component"/>
    <property type="match status" value="1"/>
</dbReference>
<proteinExistence type="inferred from homology"/>
<reference evidence="8" key="1">
    <citation type="submission" date="2019-03" db="EMBL/GenBank/DDBJ databases">
        <title>Aquabacterium pictum sp.nov., the first bacteriochlorophyll a-containing freshwater bacterium in the genus Aquabacterium of the class Betaproteobacteria.</title>
        <authorList>
            <person name="Hirose S."/>
            <person name="Tank M."/>
            <person name="Hara E."/>
            <person name="Tamaki H."/>
            <person name="Takaichi S."/>
            <person name="Haruta S."/>
            <person name="Hanada S."/>
        </authorList>
    </citation>
    <scope>NUCLEOTIDE SEQUENCE [LARGE SCALE GENOMIC DNA]</scope>
    <source>
        <strain evidence="8">W35</strain>
    </source>
</reference>
<dbReference type="PROSITE" id="PS00211">
    <property type="entry name" value="ABC_TRANSPORTER_1"/>
    <property type="match status" value="1"/>
</dbReference>
<dbReference type="Pfam" id="PF08352">
    <property type="entry name" value="oligo_HPY"/>
    <property type="match status" value="1"/>
</dbReference>
<dbReference type="GO" id="GO:0005524">
    <property type="term" value="F:ATP binding"/>
    <property type="evidence" value="ECO:0007669"/>
    <property type="project" value="UniProtKB-KW"/>
</dbReference>
<dbReference type="Pfam" id="PF00005">
    <property type="entry name" value="ABC_tran"/>
    <property type="match status" value="1"/>
</dbReference>
<dbReference type="Proteomes" id="UP000301751">
    <property type="component" value="Unassembled WGS sequence"/>
</dbReference>
<dbReference type="InterPro" id="IPR003439">
    <property type="entry name" value="ABC_transporter-like_ATP-bd"/>
</dbReference>
<dbReference type="Gene3D" id="3.40.50.300">
    <property type="entry name" value="P-loop containing nucleotide triphosphate hydrolases"/>
    <property type="match status" value="1"/>
</dbReference>
<evidence type="ECO:0000313" key="7">
    <source>
        <dbReference type="EMBL" id="GCL63451.1"/>
    </source>
</evidence>
<dbReference type="PROSITE" id="PS50893">
    <property type="entry name" value="ABC_TRANSPORTER_2"/>
    <property type="match status" value="1"/>
</dbReference>
<dbReference type="PANTHER" id="PTHR43776">
    <property type="entry name" value="TRANSPORT ATP-BINDING PROTEIN"/>
    <property type="match status" value="1"/>
</dbReference>
<keyword evidence="8" id="KW-1185">Reference proteome</keyword>
<comment type="caution">
    <text evidence="7">The sequence shown here is derived from an EMBL/GenBank/DDBJ whole genome shotgun (WGS) entry which is preliminary data.</text>
</comment>
<dbReference type="AlphaFoldDB" id="A0A480APU2"/>
<dbReference type="NCBIfam" id="TIGR01727">
    <property type="entry name" value="oligo_HPY"/>
    <property type="match status" value="1"/>
</dbReference>